<dbReference type="Gene3D" id="2.70.98.10">
    <property type="match status" value="1"/>
</dbReference>
<dbReference type="EMBL" id="QTTQ01000009">
    <property type="protein sequence ID" value="REE82931.1"/>
    <property type="molecule type" value="Genomic_DNA"/>
</dbReference>
<name>A0A3D9RYL4_9FLAO</name>
<dbReference type="InterPro" id="IPR014718">
    <property type="entry name" value="GH-type_carb-bd"/>
</dbReference>
<dbReference type="PANTHER" id="PTHR10091:SF0">
    <property type="entry name" value="GALACTOSE MUTAROTASE"/>
    <property type="match status" value="1"/>
</dbReference>
<evidence type="ECO:0000313" key="4">
    <source>
        <dbReference type="EMBL" id="REE82931.1"/>
    </source>
</evidence>
<comment type="subunit">
    <text evidence="2">Monomer.</text>
</comment>
<dbReference type="PANTHER" id="PTHR10091">
    <property type="entry name" value="ALDOSE-1-EPIMERASE"/>
    <property type="match status" value="1"/>
</dbReference>
<dbReference type="SUPFAM" id="SSF74650">
    <property type="entry name" value="Galactose mutarotase-like"/>
    <property type="match status" value="1"/>
</dbReference>
<dbReference type="InterPro" id="IPR008183">
    <property type="entry name" value="Aldose_1/G6P_1-epimerase"/>
</dbReference>
<accession>A0A3D9RYL4</accession>
<comment type="cofactor">
    <cofactor evidence="1">
        <name>Ca(2+)</name>
        <dbReference type="ChEBI" id="CHEBI:29108"/>
    </cofactor>
</comment>
<reference evidence="4 5" key="1">
    <citation type="submission" date="2018-08" db="EMBL/GenBank/DDBJ databases">
        <title>Genomic Encyclopedia of Type Strains, Phase III (KMG-III): the genomes of soil and plant-associated and newly described type strains.</title>
        <authorList>
            <person name="Whitman W."/>
        </authorList>
    </citation>
    <scope>NUCLEOTIDE SEQUENCE [LARGE SCALE GENOMIC DNA]</scope>
    <source>
        <strain evidence="4 5">325-5</strain>
    </source>
</reference>
<organism evidence="4 5">
    <name type="scientific">Lutibacter oceani</name>
    <dbReference type="NCBI Taxonomy" id="1853311"/>
    <lineage>
        <taxon>Bacteria</taxon>
        <taxon>Pseudomonadati</taxon>
        <taxon>Bacteroidota</taxon>
        <taxon>Flavobacteriia</taxon>
        <taxon>Flavobacteriales</taxon>
        <taxon>Flavobacteriaceae</taxon>
        <taxon>Lutibacter</taxon>
    </lineage>
</organism>
<dbReference type="OrthoDB" id="9808779at2"/>
<dbReference type="Proteomes" id="UP000256429">
    <property type="component" value="Unassembled WGS sequence"/>
</dbReference>
<evidence type="ECO:0000313" key="5">
    <source>
        <dbReference type="Proteomes" id="UP000256429"/>
    </source>
</evidence>
<keyword evidence="5" id="KW-1185">Reference proteome</keyword>
<dbReference type="Pfam" id="PF01263">
    <property type="entry name" value="Aldose_epim"/>
    <property type="match status" value="1"/>
</dbReference>
<gene>
    <name evidence="4" type="ORF">BX611_0207</name>
</gene>
<dbReference type="GO" id="GO:0004034">
    <property type="term" value="F:aldose 1-epimerase activity"/>
    <property type="evidence" value="ECO:0007669"/>
    <property type="project" value="TreeGrafter"/>
</dbReference>
<dbReference type="GO" id="GO:0033499">
    <property type="term" value="P:galactose catabolic process via UDP-galactose, Leloir pathway"/>
    <property type="evidence" value="ECO:0007669"/>
    <property type="project" value="TreeGrafter"/>
</dbReference>
<evidence type="ECO:0000256" key="1">
    <source>
        <dbReference type="ARBA" id="ARBA00001913"/>
    </source>
</evidence>
<proteinExistence type="predicted"/>
<evidence type="ECO:0000256" key="3">
    <source>
        <dbReference type="ARBA" id="ARBA00022837"/>
    </source>
</evidence>
<dbReference type="CDD" id="cd01081">
    <property type="entry name" value="Aldose_epim"/>
    <property type="match status" value="1"/>
</dbReference>
<dbReference type="InterPro" id="IPR011013">
    <property type="entry name" value="Gal_mutarotase_sf_dom"/>
</dbReference>
<dbReference type="GO" id="GO:0030246">
    <property type="term" value="F:carbohydrate binding"/>
    <property type="evidence" value="ECO:0007669"/>
    <property type="project" value="InterPro"/>
</dbReference>
<dbReference type="AlphaFoldDB" id="A0A3D9RYL4"/>
<sequence>MFSITTKENKNPLLNEVIVSNKKLNFKSIIYPNLGASLQKVIINGIELIDGITPNEIGLNTYKNKYNSAVLFPFPNRIENGTYKFENNTYQLDINETALNNSLHGHVFDKSFTIKEKSTSENNAKVTFSYTNTKTAKGFPFLYTFDITYTFTNNKISLDFDVKNIGTNPFPFGIGWHPYFKVKNLSESVLDFEAEKQYLVNKNMIPTEETSLIFKTPLKINDTFLDDCFITKNSQSYFKTSDYKINIEFSSESPNSFLQVYTPDTRDCIAIEPMTCAPNSFNNKKGLLTLNAGEKYNWQVDLKYAL</sequence>
<protein>
    <submittedName>
        <fullName evidence="4">Aldose 1-epimerase</fullName>
    </submittedName>
</protein>
<dbReference type="RefSeq" id="WP_115877631.1">
    <property type="nucleotide sequence ID" value="NZ_QTTQ01000009.1"/>
</dbReference>
<keyword evidence="3" id="KW-0106">Calcium</keyword>
<comment type="caution">
    <text evidence="4">The sequence shown here is derived from an EMBL/GenBank/DDBJ whole genome shotgun (WGS) entry which is preliminary data.</text>
</comment>
<evidence type="ECO:0000256" key="2">
    <source>
        <dbReference type="ARBA" id="ARBA00011245"/>
    </source>
</evidence>
<dbReference type="GO" id="GO:0006006">
    <property type="term" value="P:glucose metabolic process"/>
    <property type="evidence" value="ECO:0007669"/>
    <property type="project" value="TreeGrafter"/>
</dbReference>